<accession>A0ACD5HIZ7</accession>
<name>A0ACD5HIZ7_9PROT</name>
<protein>
    <submittedName>
        <fullName evidence="1">SurA N-terminal domain-containing protein</fullName>
    </submittedName>
</protein>
<sequence length="517" mass="55509">MDVFRNMGQSFVAKIIMALIALSFVLWGVSGYFMSGSSGPTVVASVNGHKITAAVFQKRLQETQERYSQVFGAATASKMAAHPGFSEDVLNGLIGNILLGTEAARLSLQVPDSALAKKIEAIPAFQKKGEFSKAQYQAVLTSHGMTPAQFESMLRESLRLQQIQVIPQIVAHASNQAAQEVWGWSQEYRDISTVTIADAHFAQQAKPDEAAVKAFYQQHLTEFKLPTQVEVQYIVLGPQDFVGGAAAPESAAATADTASGVHNQAAENAFQAQVENFKDRLFSSPDGLQSVAKAYHLQITNSGLLTEGKVLASGPFADPKALELAFSKAVLAGKNSKVLTLKNGNLLAVHLLHYHPGTVQALHAVEDQIIARLTDEKALQLAKARAQTLLAQAQKAAKVGVLSDDGQYPLQVHLNVTRKDAQGLSPALLNAAFLAPAPQHQVPSMGMIRGDNAYILYAVTRVMAPAPAAINPKVTAEIRASLEEQRGRLLSAAYLSDLRQHAKVKINATQLAQAARQ</sequence>
<gene>
    <name evidence="1" type="ORF">HHS34_005045</name>
</gene>
<evidence type="ECO:0000313" key="1">
    <source>
        <dbReference type="EMBL" id="XRI74975.1"/>
    </source>
</evidence>
<evidence type="ECO:0000313" key="2">
    <source>
        <dbReference type="Proteomes" id="UP001195965"/>
    </source>
</evidence>
<organism evidence="1 2">
    <name type="scientific">Acidithiobacillus montserratensis</name>
    <dbReference type="NCBI Taxonomy" id="2729135"/>
    <lineage>
        <taxon>Bacteria</taxon>
        <taxon>Pseudomonadati</taxon>
        <taxon>Pseudomonadota</taxon>
        <taxon>Acidithiobacillia</taxon>
        <taxon>Acidithiobacillales</taxon>
        <taxon>Acidithiobacillaceae</taxon>
        <taxon>Acidithiobacillus</taxon>
    </lineage>
</organism>
<reference evidence="1 2" key="1">
    <citation type="journal article" date="2021" name="ISME J.">
        <title>Genomic evolution of the class Acidithiobacillia: deep-branching Proteobacteria living in extreme acidic conditions.</title>
        <authorList>
            <person name="Moya-Beltran A."/>
            <person name="Beard S."/>
            <person name="Rojas-Villalobos C."/>
            <person name="Issotta F."/>
            <person name="Gallardo Y."/>
            <person name="Ulloa R."/>
            <person name="Giaveno A."/>
            <person name="Degli Esposti M."/>
            <person name="Johnson D.B."/>
            <person name="Quatrini R."/>
        </authorList>
    </citation>
    <scope>NUCLEOTIDE SEQUENCE [LARGE SCALE GENOMIC DNA]</scope>
    <source>
        <strain evidence="1 2">GG1-14</strain>
    </source>
</reference>
<keyword evidence="2" id="KW-1185">Reference proteome</keyword>
<dbReference type="Proteomes" id="UP001195965">
    <property type="component" value="Chromosome"/>
</dbReference>
<proteinExistence type="predicted"/>
<dbReference type="EMBL" id="CP127526">
    <property type="protein sequence ID" value="XRI74975.1"/>
    <property type="molecule type" value="Genomic_DNA"/>
</dbReference>